<name>A0AAF3ENE6_9BILA</name>
<reference evidence="2" key="1">
    <citation type="submission" date="2024-02" db="UniProtKB">
        <authorList>
            <consortium name="WormBaseParasite"/>
        </authorList>
    </citation>
    <scope>IDENTIFICATION</scope>
</reference>
<dbReference type="WBParaSite" id="MBELARI_LOCUS15456">
    <property type="protein sequence ID" value="MBELARI_LOCUS15456"/>
    <property type="gene ID" value="MBELARI_LOCUS15456"/>
</dbReference>
<keyword evidence="1" id="KW-1185">Reference proteome</keyword>
<evidence type="ECO:0000313" key="2">
    <source>
        <dbReference type="WBParaSite" id="MBELARI_LOCUS15456"/>
    </source>
</evidence>
<dbReference type="Proteomes" id="UP000887575">
    <property type="component" value="Unassembled WGS sequence"/>
</dbReference>
<organism evidence="1 2">
    <name type="scientific">Mesorhabditis belari</name>
    <dbReference type="NCBI Taxonomy" id="2138241"/>
    <lineage>
        <taxon>Eukaryota</taxon>
        <taxon>Metazoa</taxon>
        <taxon>Ecdysozoa</taxon>
        <taxon>Nematoda</taxon>
        <taxon>Chromadorea</taxon>
        <taxon>Rhabditida</taxon>
        <taxon>Rhabditina</taxon>
        <taxon>Rhabditomorpha</taxon>
        <taxon>Rhabditoidea</taxon>
        <taxon>Rhabditidae</taxon>
        <taxon>Mesorhabditinae</taxon>
        <taxon>Mesorhabditis</taxon>
    </lineage>
</organism>
<protein>
    <submittedName>
        <fullName evidence="2">Uncharacterized protein</fullName>
    </submittedName>
</protein>
<evidence type="ECO:0000313" key="1">
    <source>
        <dbReference type="Proteomes" id="UP000887575"/>
    </source>
</evidence>
<proteinExistence type="predicted"/>
<dbReference type="AlphaFoldDB" id="A0AAF3ENE6"/>
<sequence length="80" mass="8589">MLKKLKEGAKDPREVKQGDQFEAEIQECKQINAKQGVDTIFAEVCLHIDGFMKDGGGGLAFARPPTCPVSAAHVVSSDNS</sequence>
<accession>A0AAF3ENE6</accession>